<evidence type="ECO:0000313" key="13">
    <source>
        <dbReference type="EMBL" id="OHA00844.1"/>
    </source>
</evidence>
<accession>A0A1G2KNJ7</accession>
<dbReference type="EMBL" id="MHQJ01000035">
    <property type="protein sequence ID" value="OHA00844.1"/>
    <property type="molecule type" value="Genomic_DNA"/>
</dbReference>
<dbReference type="InterPro" id="IPR011773">
    <property type="entry name" value="DNA-dir_RpoA"/>
</dbReference>
<dbReference type="NCBIfam" id="TIGR02027">
    <property type="entry name" value="rpoA"/>
    <property type="match status" value="1"/>
</dbReference>
<dbReference type="Pfam" id="PF03118">
    <property type="entry name" value="RNA_pol_A_CTD"/>
    <property type="match status" value="1"/>
</dbReference>
<keyword evidence="5 11" id="KW-0808">Transferase</keyword>
<name>A0A1G2KNJ7_9BACT</name>
<comment type="catalytic activity">
    <reaction evidence="10 11">
        <text>RNA(n) + a ribonucleoside 5'-triphosphate = RNA(n+1) + diphosphate</text>
        <dbReference type="Rhea" id="RHEA:21248"/>
        <dbReference type="Rhea" id="RHEA-COMP:14527"/>
        <dbReference type="Rhea" id="RHEA-COMP:17342"/>
        <dbReference type="ChEBI" id="CHEBI:33019"/>
        <dbReference type="ChEBI" id="CHEBI:61557"/>
        <dbReference type="ChEBI" id="CHEBI:140395"/>
        <dbReference type="EC" id="2.7.7.6"/>
    </reaction>
</comment>
<dbReference type="Proteomes" id="UP000177362">
    <property type="component" value="Unassembled WGS sequence"/>
</dbReference>
<dbReference type="Gene3D" id="3.30.1360.10">
    <property type="entry name" value="RNA polymerase, RBP11-like subunit"/>
    <property type="match status" value="1"/>
</dbReference>
<dbReference type="InterPro" id="IPR011260">
    <property type="entry name" value="RNAP_asu_C"/>
</dbReference>
<dbReference type="InterPro" id="IPR011263">
    <property type="entry name" value="DNA-dir_RNA_pol_RpoA/D/Rpb3"/>
</dbReference>
<comment type="similarity">
    <text evidence="1 11">Belongs to the RNA polymerase alpha chain family.</text>
</comment>
<keyword evidence="6 11" id="KW-0548">Nucleotidyltransferase</keyword>
<dbReference type="Pfam" id="PF01193">
    <property type="entry name" value="RNA_pol_L"/>
    <property type="match status" value="1"/>
</dbReference>
<proteinExistence type="inferred from homology"/>
<dbReference type="SUPFAM" id="SSF56553">
    <property type="entry name" value="Insert subdomain of RNA polymerase alpha subunit"/>
    <property type="match status" value="1"/>
</dbReference>
<comment type="function">
    <text evidence="11">DNA-dependent RNA polymerase catalyzes the transcription of DNA into RNA using the four ribonucleoside triphosphates as substrates.</text>
</comment>
<dbReference type="SUPFAM" id="SSF55257">
    <property type="entry name" value="RBP11-like subunits of RNA polymerase"/>
    <property type="match status" value="1"/>
</dbReference>
<dbReference type="GO" id="GO:0005737">
    <property type="term" value="C:cytoplasm"/>
    <property type="evidence" value="ECO:0007669"/>
    <property type="project" value="UniProtKB-ARBA"/>
</dbReference>
<evidence type="ECO:0000256" key="6">
    <source>
        <dbReference type="ARBA" id="ARBA00022695"/>
    </source>
</evidence>
<comment type="subunit">
    <text evidence="11">Homodimer. The RNAP catalytic core consists of 2 alpha, 1 beta, 1 beta' and 1 omega subunit. When a sigma factor is associated with the core the holoenzyme is formed, which can initiate transcription.</text>
</comment>
<evidence type="ECO:0000256" key="8">
    <source>
        <dbReference type="ARBA" id="ARBA00032524"/>
    </source>
</evidence>
<dbReference type="GO" id="GO:0003899">
    <property type="term" value="F:DNA-directed RNA polymerase activity"/>
    <property type="evidence" value="ECO:0007669"/>
    <property type="project" value="UniProtKB-UniRule"/>
</dbReference>
<dbReference type="Gene3D" id="2.170.120.12">
    <property type="entry name" value="DNA-directed RNA polymerase, insert domain"/>
    <property type="match status" value="1"/>
</dbReference>
<sequence>MIPLPEEPKVIQEEENRGIYEIENLYPGYGLTIGNSLRRILLSSLEGAAVTSVKIEGVGHEFTTINGVLEDIVEIILNLKKLRFRMYGEGPFMAALSVKGERDVKAKDLKVPSQLEVVSPDQHIATTTDKKATLEMELEVSRGLGYQPVEQRSKDKVEIGVIALDAAFSPVRHVNYEVENMRVGDRTDYNRLRLHISTDGSITPRESLDEAVKILIEQFKAIQLPAKERGDFGAIPEGTSEASGAKAGDPLKIKIGDTSLSTRTASALTDGGIKTVGALTKKKEVKLRDLEDMGDKGIEEIKEMLAGYGLKLKS</sequence>
<dbReference type="Gene3D" id="1.10.150.20">
    <property type="entry name" value="5' to 3' exonuclease, C-terminal subdomain"/>
    <property type="match status" value="1"/>
</dbReference>
<protein>
    <recommendedName>
        <fullName evidence="3 11">DNA-directed RNA polymerase subunit alpha</fullName>
        <shortName evidence="11">RNAP subunit alpha</shortName>
        <ecNumber evidence="2 11">2.7.7.6</ecNumber>
    </recommendedName>
    <alternativeName>
        <fullName evidence="9 11">RNA polymerase subunit alpha</fullName>
    </alternativeName>
    <alternativeName>
        <fullName evidence="8 11">Transcriptase subunit alpha</fullName>
    </alternativeName>
</protein>
<dbReference type="EC" id="2.7.7.6" evidence="2 11"/>
<evidence type="ECO:0000256" key="4">
    <source>
        <dbReference type="ARBA" id="ARBA00022478"/>
    </source>
</evidence>
<keyword evidence="4 11" id="KW-0240">DNA-directed RNA polymerase</keyword>
<dbReference type="FunFam" id="2.170.120.12:FF:000001">
    <property type="entry name" value="DNA-directed RNA polymerase subunit alpha"/>
    <property type="match status" value="1"/>
</dbReference>
<evidence type="ECO:0000313" key="14">
    <source>
        <dbReference type="Proteomes" id="UP000177362"/>
    </source>
</evidence>
<evidence type="ECO:0000256" key="2">
    <source>
        <dbReference type="ARBA" id="ARBA00012418"/>
    </source>
</evidence>
<keyword evidence="7 11" id="KW-0804">Transcription</keyword>
<comment type="caution">
    <text evidence="13">The sequence shown here is derived from an EMBL/GenBank/DDBJ whole genome shotgun (WGS) entry which is preliminary data.</text>
</comment>
<evidence type="ECO:0000256" key="1">
    <source>
        <dbReference type="ARBA" id="ARBA00007123"/>
    </source>
</evidence>
<dbReference type="GO" id="GO:0006351">
    <property type="term" value="P:DNA-templated transcription"/>
    <property type="evidence" value="ECO:0007669"/>
    <property type="project" value="UniProtKB-UniRule"/>
</dbReference>
<feature type="domain" description="DNA-directed RNA polymerase RpoA/D/Rpb3-type" evidence="12">
    <location>
        <begin position="17"/>
        <end position="225"/>
    </location>
</feature>
<evidence type="ECO:0000256" key="10">
    <source>
        <dbReference type="ARBA" id="ARBA00048552"/>
    </source>
</evidence>
<dbReference type="STRING" id="1802271.A3C11_03140"/>
<dbReference type="CDD" id="cd06928">
    <property type="entry name" value="RNAP_alpha_NTD"/>
    <property type="match status" value="1"/>
</dbReference>
<dbReference type="InterPro" id="IPR011262">
    <property type="entry name" value="DNA-dir_RNA_pol_insert"/>
</dbReference>
<dbReference type="GO" id="GO:0046983">
    <property type="term" value="F:protein dimerization activity"/>
    <property type="evidence" value="ECO:0007669"/>
    <property type="project" value="InterPro"/>
</dbReference>
<evidence type="ECO:0000256" key="11">
    <source>
        <dbReference type="HAMAP-Rule" id="MF_00059"/>
    </source>
</evidence>
<dbReference type="GO" id="GO:0003677">
    <property type="term" value="F:DNA binding"/>
    <property type="evidence" value="ECO:0007669"/>
    <property type="project" value="UniProtKB-UniRule"/>
</dbReference>
<dbReference type="AlphaFoldDB" id="A0A1G2KNJ7"/>
<evidence type="ECO:0000256" key="5">
    <source>
        <dbReference type="ARBA" id="ARBA00022679"/>
    </source>
</evidence>
<comment type="domain">
    <text evidence="11">The N-terminal domain is essential for RNAP assembly and basal transcription, whereas the C-terminal domain is involved in interaction with transcriptional regulators and with upstream promoter elements.</text>
</comment>
<gene>
    <name evidence="11" type="primary">rpoA</name>
    <name evidence="13" type="ORF">A3C11_03140</name>
</gene>
<evidence type="ECO:0000259" key="12">
    <source>
        <dbReference type="SMART" id="SM00662"/>
    </source>
</evidence>
<dbReference type="Pfam" id="PF01000">
    <property type="entry name" value="RNA_pol_A_bac"/>
    <property type="match status" value="1"/>
</dbReference>
<evidence type="ECO:0000256" key="7">
    <source>
        <dbReference type="ARBA" id="ARBA00023163"/>
    </source>
</evidence>
<feature type="region of interest" description="Alpha N-terminal domain (alpha-NTD)" evidence="11">
    <location>
        <begin position="1"/>
        <end position="237"/>
    </location>
</feature>
<dbReference type="InterPro" id="IPR036643">
    <property type="entry name" value="RNApol_insert_sf"/>
</dbReference>
<evidence type="ECO:0000256" key="3">
    <source>
        <dbReference type="ARBA" id="ARBA00015972"/>
    </source>
</evidence>
<evidence type="ECO:0000256" key="9">
    <source>
        <dbReference type="ARBA" id="ARBA00033070"/>
    </source>
</evidence>
<dbReference type="InterPro" id="IPR036603">
    <property type="entry name" value="RBP11-like"/>
</dbReference>
<dbReference type="HAMAP" id="MF_00059">
    <property type="entry name" value="RNApol_bact_RpoA"/>
    <property type="match status" value="1"/>
</dbReference>
<organism evidence="13 14">
    <name type="scientific">Candidatus Sungbacteria bacterium RIFCSPHIGHO2_02_FULL_49_12</name>
    <dbReference type="NCBI Taxonomy" id="1802271"/>
    <lineage>
        <taxon>Bacteria</taxon>
        <taxon>Candidatus Sungiibacteriota</taxon>
    </lineage>
</organism>
<feature type="region of interest" description="Alpha C-terminal domain (alpha-CTD)" evidence="11">
    <location>
        <begin position="247"/>
        <end position="314"/>
    </location>
</feature>
<dbReference type="SUPFAM" id="SSF47789">
    <property type="entry name" value="C-terminal domain of RNA polymerase alpha subunit"/>
    <property type="match status" value="1"/>
</dbReference>
<dbReference type="GO" id="GO:0000428">
    <property type="term" value="C:DNA-directed RNA polymerase complex"/>
    <property type="evidence" value="ECO:0007669"/>
    <property type="project" value="UniProtKB-KW"/>
</dbReference>
<reference evidence="13 14" key="1">
    <citation type="journal article" date="2016" name="Nat. Commun.">
        <title>Thousands of microbial genomes shed light on interconnected biogeochemical processes in an aquifer system.</title>
        <authorList>
            <person name="Anantharaman K."/>
            <person name="Brown C.T."/>
            <person name="Hug L.A."/>
            <person name="Sharon I."/>
            <person name="Castelle C.J."/>
            <person name="Probst A.J."/>
            <person name="Thomas B.C."/>
            <person name="Singh A."/>
            <person name="Wilkins M.J."/>
            <person name="Karaoz U."/>
            <person name="Brodie E.L."/>
            <person name="Williams K.H."/>
            <person name="Hubbard S.S."/>
            <person name="Banfield J.F."/>
        </authorList>
    </citation>
    <scope>NUCLEOTIDE SEQUENCE [LARGE SCALE GENOMIC DNA]</scope>
</reference>
<dbReference type="NCBIfam" id="NF003519">
    <property type="entry name" value="PRK05182.2-5"/>
    <property type="match status" value="1"/>
</dbReference>
<dbReference type="SMART" id="SM00662">
    <property type="entry name" value="RPOLD"/>
    <property type="match status" value="1"/>
</dbReference>